<feature type="region of interest" description="Disordered" evidence="1">
    <location>
        <begin position="8"/>
        <end position="31"/>
    </location>
</feature>
<keyword evidence="3" id="KW-1185">Reference proteome</keyword>
<accession>A0AAV4XSU4</accession>
<feature type="compositionally biased region" description="Basic and acidic residues" evidence="1">
    <location>
        <begin position="8"/>
        <end position="17"/>
    </location>
</feature>
<reference evidence="2 3" key="1">
    <citation type="submission" date="2021-06" db="EMBL/GenBank/DDBJ databases">
        <title>Caerostris extrusa draft genome.</title>
        <authorList>
            <person name="Kono N."/>
            <person name="Arakawa K."/>
        </authorList>
    </citation>
    <scope>NUCLEOTIDE SEQUENCE [LARGE SCALE GENOMIC DNA]</scope>
</reference>
<dbReference type="AlphaFoldDB" id="A0AAV4XSU4"/>
<name>A0AAV4XSU4_CAEEX</name>
<evidence type="ECO:0000313" key="3">
    <source>
        <dbReference type="Proteomes" id="UP001054945"/>
    </source>
</evidence>
<gene>
    <name evidence="2" type="ORF">CEXT_348881</name>
</gene>
<proteinExistence type="predicted"/>
<dbReference type="EMBL" id="BPLR01018108">
    <property type="protein sequence ID" value="GIY96989.1"/>
    <property type="molecule type" value="Genomic_DNA"/>
</dbReference>
<evidence type="ECO:0000256" key="1">
    <source>
        <dbReference type="SAM" id="MobiDB-lite"/>
    </source>
</evidence>
<sequence length="101" mass="11156">MWAAILLHDRERKESERNSYTGEGGGAQQGWGWGLICMSDEGVVPTSLPDEPSTSIFLHPTPPSPPFSWRRKEDVSLAGWKKPPFLHISDGDLVEKGVSPL</sequence>
<comment type="caution">
    <text evidence="2">The sequence shown here is derived from an EMBL/GenBank/DDBJ whole genome shotgun (WGS) entry which is preliminary data.</text>
</comment>
<dbReference type="Proteomes" id="UP001054945">
    <property type="component" value="Unassembled WGS sequence"/>
</dbReference>
<evidence type="ECO:0000313" key="2">
    <source>
        <dbReference type="EMBL" id="GIY96989.1"/>
    </source>
</evidence>
<organism evidence="2 3">
    <name type="scientific">Caerostris extrusa</name>
    <name type="common">Bark spider</name>
    <name type="synonym">Caerostris bankana</name>
    <dbReference type="NCBI Taxonomy" id="172846"/>
    <lineage>
        <taxon>Eukaryota</taxon>
        <taxon>Metazoa</taxon>
        <taxon>Ecdysozoa</taxon>
        <taxon>Arthropoda</taxon>
        <taxon>Chelicerata</taxon>
        <taxon>Arachnida</taxon>
        <taxon>Araneae</taxon>
        <taxon>Araneomorphae</taxon>
        <taxon>Entelegynae</taxon>
        <taxon>Araneoidea</taxon>
        <taxon>Araneidae</taxon>
        <taxon>Caerostris</taxon>
    </lineage>
</organism>
<feature type="compositionally biased region" description="Gly residues" evidence="1">
    <location>
        <begin position="22"/>
        <end position="31"/>
    </location>
</feature>
<protein>
    <submittedName>
        <fullName evidence="2">Uncharacterized protein</fullName>
    </submittedName>
</protein>